<dbReference type="EMBL" id="FNUT01000003">
    <property type="protein sequence ID" value="SEF85679.1"/>
    <property type="molecule type" value="Genomic_DNA"/>
</dbReference>
<proteinExistence type="predicted"/>
<gene>
    <name evidence="1" type="ORF">SAMN05421877_103109</name>
</gene>
<evidence type="ECO:0000313" key="2">
    <source>
        <dbReference type="Proteomes" id="UP000236731"/>
    </source>
</evidence>
<name>A0A1H5VEE5_9SPHI</name>
<accession>A0A1H5VEE5</accession>
<sequence>MENLEREFPEFVENENVSDVLDARDTEENAMRDAKMIEGSVCGPHGSRMLYARNTGTTRPIGITVEIKWIYMNQQRTESRVYTIYPQQQEYLGCPIPGPTMQRFDYKIVAAWYI</sequence>
<keyword evidence="2" id="KW-1185">Reference proteome</keyword>
<dbReference type="RefSeq" id="WP_103905485.1">
    <property type="nucleotide sequence ID" value="NZ_CP049246.1"/>
</dbReference>
<evidence type="ECO:0000313" key="1">
    <source>
        <dbReference type="EMBL" id="SEF85679.1"/>
    </source>
</evidence>
<organism evidence="1 2">
    <name type="scientific">Sphingobacterium lactis</name>
    <dbReference type="NCBI Taxonomy" id="797291"/>
    <lineage>
        <taxon>Bacteria</taxon>
        <taxon>Pseudomonadati</taxon>
        <taxon>Bacteroidota</taxon>
        <taxon>Sphingobacteriia</taxon>
        <taxon>Sphingobacteriales</taxon>
        <taxon>Sphingobacteriaceae</taxon>
        <taxon>Sphingobacterium</taxon>
    </lineage>
</organism>
<reference evidence="2" key="1">
    <citation type="submission" date="2016-10" db="EMBL/GenBank/DDBJ databases">
        <authorList>
            <person name="Varghese N."/>
            <person name="Submissions S."/>
        </authorList>
    </citation>
    <scope>NUCLEOTIDE SEQUENCE [LARGE SCALE GENOMIC DNA]</scope>
    <source>
        <strain evidence="2">DSM 22361</strain>
    </source>
</reference>
<dbReference type="Proteomes" id="UP000236731">
    <property type="component" value="Unassembled WGS sequence"/>
</dbReference>
<dbReference type="OrthoDB" id="1437799at2"/>
<protein>
    <submittedName>
        <fullName evidence="1">Uncharacterized protein</fullName>
    </submittedName>
</protein>
<dbReference type="AlphaFoldDB" id="A0A1H5VEE5"/>